<evidence type="ECO:0000313" key="8">
    <source>
        <dbReference type="Proteomes" id="UP000838756"/>
    </source>
</evidence>
<dbReference type="InterPro" id="IPR003598">
    <property type="entry name" value="Ig_sub2"/>
</dbReference>
<organism evidence="7 8">
    <name type="scientific">Pararge aegeria aegeria</name>
    <dbReference type="NCBI Taxonomy" id="348720"/>
    <lineage>
        <taxon>Eukaryota</taxon>
        <taxon>Metazoa</taxon>
        <taxon>Ecdysozoa</taxon>
        <taxon>Arthropoda</taxon>
        <taxon>Hexapoda</taxon>
        <taxon>Insecta</taxon>
        <taxon>Pterygota</taxon>
        <taxon>Neoptera</taxon>
        <taxon>Endopterygota</taxon>
        <taxon>Lepidoptera</taxon>
        <taxon>Glossata</taxon>
        <taxon>Ditrysia</taxon>
        <taxon>Papilionoidea</taxon>
        <taxon>Nymphalidae</taxon>
        <taxon>Satyrinae</taxon>
        <taxon>Satyrini</taxon>
        <taxon>Parargina</taxon>
        <taxon>Pararge</taxon>
    </lineage>
</organism>
<evidence type="ECO:0000256" key="3">
    <source>
        <dbReference type="ARBA" id="ARBA00022490"/>
    </source>
</evidence>
<feature type="region of interest" description="Disordered" evidence="5">
    <location>
        <begin position="213"/>
        <end position="236"/>
    </location>
</feature>
<sequence length="561" mass="62621">MSVQALRVESSVGALPITTGRPGDPSPPIFEQIFKNARFAQGGNAKFEGKLRGNPTPTVSWTRKKAPLVECNKYSMSYNEQTGDVALLIKQIGPGDEGEYTCTARNQYGEAICSVYIQPEGAAVPAQQASQQQSYRHVSESVQHKSYGTQGYSSEQSRQSQKYAYTNGNSDFSSTEDFKVDTFEYRLLREVSYRETITKRYIGETDIQISTEIDTTLGPASPPKISQKPRNSKLQEGADAQFQVQLSGNPRPRVTWFKNGQRLINSNKHNIITSNNQTILRIRSTQTSDSGHYTLLAENPNGCIVTSAYLAVESPQEPYVQDQRSQLLIDTQQVQTEKIEVEEKALAPQFVKACQDRDVTEGKMTRFDCRVTGRPYPEVTWFINDKQIRDDYNHKILVNESGNHALMITNVDLSDSGVVTCVARNKSGEASFQCRLNVIEKEQVVAPKFVERFSTLNVREGEPVRLNARALGTPTPRITWQKDGVPILPNAELRINIEGGASTLDIPRAKASDAAWYQCTAQNVAGSTATRARLYVEVPKEPPPEQKRLHLPRPTKIIEPE</sequence>
<dbReference type="SUPFAM" id="SSF48726">
    <property type="entry name" value="Immunoglobulin"/>
    <property type="match status" value="4"/>
</dbReference>
<dbReference type="FunFam" id="2.60.40.10:FF:001128">
    <property type="entry name" value="Sallimus, isoform P"/>
    <property type="match status" value="1"/>
</dbReference>
<name>A0A8S4QF92_9NEOP</name>
<dbReference type="FunFam" id="2.60.40.10:FF:000080">
    <property type="entry name" value="Myosin light chain kinase, smooth muscle"/>
    <property type="match status" value="1"/>
</dbReference>
<dbReference type="AlphaFoldDB" id="A0A8S4QF92"/>
<dbReference type="FunFam" id="2.60.40.10:FF:000612">
    <property type="entry name" value="palladin isoform X1"/>
    <property type="match status" value="1"/>
</dbReference>
<feature type="domain" description="Ig-like" evidence="6">
    <location>
        <begin position="27"/>
        <end position="118"/>
    </location>
</feature>
<dbReference type="OrthoDB" id="6612025at2759"/>
<dbReference type="SMART" id="SM00409">
    <property type="entry name" value="IG"/>
    <property type="match status" value="4"/>
</dbReference>
<evidence type="ECO:0000256" key="1">
    <source>
        <dbReference type="ARBA" id="ARBA00004496"/>
    </source>
</evidence>
<keyword evidence="4" id="KW-0393">Immunoglobulin domain</keyword>
<evidence type="ECO:0000313" key="7">
    <source>
        <dbReference type="EMBL" id="CAH2207805.1"/>
    </source>
</evidence>
<comment type="similarity">
    <text evidence="2">Belongs to the protein kinase superfamily. CAMK Ser/Thr protein kinase family.</text>
</comment>
<evidence type="ECO:0000256" key="4">
    <source>
        <dbReference type="ARBA" id="ARBA00023319"/>
    </source>
</evidence>
<protein>
    <submittedName>
        <fullName evidence="7">Jg26523 protein</fullName>
    </submittedName>
</protein>
<evidence type="ECO:0000256" key="2">
    <source>
        <dbReference type="ARBA" id="ARBA00006692"/>
    </source>
</evidence>
<feature type="compositionally biased region" description="Polar residues" evidence="5">
    <location>
        <begin position="144"/>
        <end position="171"/>
    </location>
</feature>
<dbReference type="InterPro" id="IPR013783">
    <property type="entry name" value="Ig-like_fold"/>
</dbReference>
<dbReference type="PANTHER" id="PTHR47633">
    <property type="entry name" value="IMMUNOGLOBULIN"/>
    <property type="match status" value="1"/>
</dbReference>
<dbReference type="Proteomes" id="UP000838756">
    <property type="component" value="Unassembled WGS sequence"/>
</dbReference>
<comment type="caution">
    <text evidence="7">The sequence shown here is derived from an EMBL/GenBank/DDBJ whole genome shotgun (WGS) entry which is preliminary data.</text>
</comment>
<evidence type="ECO:0000256" key="5">
    <source>
        <dbReference type="SAM" id="MobiDB-lite"/>
    </source>
</evidence>
<dbReference type="PROSITE" id="PS50835">
    <property type="entry name" value="IG_LIKE"/>
    <property type="match status" value="4"/>
</dbReference>
<dbReference type="InterPro" id="IPR013098">
    <property type="entry name" value="Ig_I-set"/>
</dbReference>
<dbReference type="EMBL" id="CAKXAJ010001362">
    <property type="protein sequence ID" value="CAH2207805.1"/>
    <property type="molecule type" value="Genomic_DNA"/>
</dbReference>
<feature type="domain" description="Ig-like" evidence="6">
    <location>
        <begin position="223"/>
        <end position="311"/>
    </location>
</feature>
<proteinExistence type="inferred from homology"/>
<reference evidence="7" key="1">
    <citation type="submission" date="2022-03" db="EMBL/GenBank/DDBJ databases">
        <authorList>
            <person name="Lindestad O."/>
        </authorList>
    </citation>
    <scope>NUCLEOTIDE SEQUENCE</scope>
</reference>
<dbReference type="GO" id="GO:0005737">
    <property type="term" value="C:cytoplasm"/>
    <property type="evidence" value="ECO:0007669"/>
    <property type="project" value="UniProtKB-SubCell"/>
</dbReference>
<dbReference type="InterPro" id="IPR007110">
    <property type="entry name" value="Ig-like_dom"/>
</dbReference>
<feature type="domain" description="Ig-like" evidence="6">
    <location>
        <begin position="447"/>
        <end position="535"/>
    </location>
</feature>
<feature type="domain" description="Ig-like" evidence="6">
    <location>
        <begin position="348"/>
        <end position="437"/>
    </location>
</feature>
<keyword evidence="3" id="KW-0963">Cytoplasm</keyword>
<dbReference type="InterPro" id="IPR036179">
    <property type="entry name" value="Ig-like_dom_sf"/>
</dbReference>
<feature type="region of interest" description="Disordered" evidence="5">
    <location>
        <begin position="542"/>
        <end position="561"/>
    </location>
</feature>
<dbReference type="Pfam" id="PF07679">
    <property type="entry name" value="I-set"/>
    <property type="match status" value="4"/>
</dbReference>
<feature type="region of interest" description="Disordered" evidence="5">
    <location>
        <begin position="127"/>
        <end position="171"/>
    </location>
</feature>
<dbReference type="Gene3D" id="2.60.40.10">
    <property type="entry name" value="Immunoglobulins"/>
    <property type="match status" value="4"/>
</dbReference>
<comment type="subcellular location">
    <subcellularLocation>
        <location evidence="1">Cytoplasm</location>
    </subcellularLocation>
</comment>
<gene>
    <name evidence="7" type="primary">jg26523</name>
    <name evidence="7" type="ORF">PAEG_LOCUS425</name>
</gene>
<keyword evidence="8" id="KW-1185">Reference proteome</keyword>
<dbReference type="InterPro" id="IPR003599">
    <property type="entry name" value="Ig_sub"/>
</dbReference>
<dbReference type="FunFam" id="2.60.40.10:FF:000425">
    <property type="entry name" value="Myosin light chain kinase"/>
    <property type="match status" value="1"/>
</dbReference>
<accession>A0A8S4QF92</accession>
<dbReference type="SMART" id="SM00408">
    <property type="entry name" value="IGc2"/>
    <property type="match status" value="4"/>
</dbReference>
<evidence type="ECO:0000259" key="6">
    <source>
        <dbReference type="PROSITE" id="PS50835"/>
    </source>
</evidence>